<dbReference type="SMART" id="SM00891">
    <property type="entry name" value="ERCC4"/>
    <property type="match status" value="1"/>
</dbReference>
<keyword evidence="9" id="KW-0539">Nucleus</keyword>
<gene>
    <name evidence="11" type="primary">ERCC4</name>
    <name evidence="11" type="ORF">TCON_1745</name>
</gene>
<evidence type="ECO:0000256" key="4">
    <source>
        <dbReference type="ARBA" id="ARBA00022759"/>
    </source>
</evidence>
<comment type="caution">
    <text evidence="11">The sequence shown here is derived from an EMBL/GenBank/DDBJ whole genome shotgun (WGS) entry which is preliminary data.</text>
</comment>
<evidence type="ECO:0000256" key="7">
    <source>
        <dbReference type="ARBA" id="ARBA00023125"/>
    </source>
</evidence>
<dbReference type="Gene3D" id="1.10.150.20">
    <property type="entry name" value="5' to 3' exonuclease, C-terminal subdomain"/>
    <property type="match status" value="1"/>
</dbReference>
<dbReference type="Pfam" id="PF02732">
    <property type="entry name" value="ERCC4"/>
    <property type="match status" value="1"/>
</dbReference>
<evidence type="ECO:0000313" key="11">
    <source>
        <dbReference type="EMBL" id="KAF7683044.1"/>
    </source>
</evidence>
<proteinExistence type="inferred from homology"/>
<sequence length="690" mass="81162">MLLKYEKEILEKVNQENCLVILAKGLGIQNIILYTINCYLNSENLIILINFEDDYFPIHPNFYRANQASVKRNSDYKNGGVFLVSSRIFILDLINKNIEIEKITGIMVGNAERATDHISFILGIYRQYNRDGFIKAYSDNPTTIYSNSMTPLNRLSDLLKIRKIFTYPRFHQTVINSLEKEIQFIEIKFKLPDKIENLQLILIEILNSLLKELKGLIVKSKRNAFDEQEWNYEMVLNGIPFDKNLFNNTKIKKLIDDLKNIRTLFFILFSVDFKYFYKFCDKICKEEMKNPESTWINSDAGQVLLQTAKDYYVDSEDNQILSENKIQSIRKIVNKGGHITILSSSSLTLKYIKSILNNKEILYLTHKEFSLKTDFIDNSFIKPEFEIIIMVDSALSSIRKIEIISNKYFPLLVYHLIYKESLEEQKYLNEIRNEKSCFEKLINENASLGVNMNYTNINNFYNIYLEDFEKGYSVIVDYREMRSLLPYYLYRAKNTISCAQLEIGDYLLDTSPVICIERKNIYDFIGSINSGRLYSQARMMQSKFTEMYLLLEFERSRCCLYDYHAGSVSDLSEFLIEFPQFKIIWSNSNLMSIRIIRALQEGKEMGERDNIDIRTYTNDSESFNPELVKIILSIPGVDYFNYKIIMKKFKNLKELAFVHQNELINIVGSEKGKMIYNFFRDSIYKKNNEL</sequence>
<evidence type="ECO:0000256" key="2">
    <source>
        <dbReference type="ARBA" id="ARBA00010015"/>
    </source>
</evidence>
<keyword evidence="7" id="KW-0238">DNA-binding</keyword>
<evidence type="ECO:0000256" key="3">
    <source>
        <dbReference type="ARBA" id="ARBA00022722"/>
    </source>
</evidence>
<dbReference type="InterPro" id="IPR010994">
    <property type="entry name" value="RuvA_2-like"/>
</dbReference>
<dbReference type="InterPro" id="IPR011335">
    <property type="entry name" value="Restrct_endonuc-II-like"/>
</dbReference>
<keyword evidence="12" id="KW-1185">Reference proteome</keyword>
<feature type="domain" description="ERCC4" evidence="10">
    <location>
        <begin position="473"/>
        <end position="555"/>
    </location>
</feature>
<name>A0ABQ7HY15_9MICR</name>
<evidence type="ECO:0000259" key="10">
    <source>
        <dbReference type="SMART" id="SM00891"/>
    </source>
</evidence>
<evidence type="ECO:0000256" key="6">
    <source>
        <dbReference type="ARBA" id="ARBA00022801"/>
    </source>
</evidence>
<keyword evidence="5" id="KW-0227">DNA damage</keyword>
<dbReference type="Proteomes" id="UP001516464">
    <property type="component" value="Unassembled WGS sequence"/>
</dbReference>
<organism evidence="11 12">
    <name type="scientific">Astathelohania contejeani</name>
    <dbReference type="NCBI Taxonomy" id="164912"/>
    <lineage>
        <taxon>Eukaryota</taxon>
        <taxon>Fungi</taxon>
        <taxon>Fungi incertae sedis</taxon>
        <taxon>Microsporidia</taxon>
        <taxon>Astathelohaniidae</taxon>
        <taxon>Astathelohania</taxon>
    </lineage>
</organism>
<keyword evidence="8" id="KW-0234">DNA repair</keyword>
<dbReference type="SUPFAM" id="SSF47781">
    <property type="entry name" value="RuvA domain 2-like"/>
    <property type="match status" value="1"/>
</dbReference>
<dbReference type="SUPFAM" id="SSF52980">
    <property type="entry name" value="Restriction endonuclease-like"/>
    <property type="match status" value="1"/>
</dbReference>
<evidence type="ECO:0000256" key="8">
    <source>
        <dbReference type="ARBA" id="ARBA00023204"/>
    </source>
</evidence>
<evidence type="ECO:0000256" key="5">
    <source>
        <dbReference type="ARBA" id="ARBA00022763"/>
    </source>
</evidence>
<dbReference type="GO" id="GO:0004519">
    <property type="term" value="F:endonuclease activity"/>
    <property type="evidence" value="ECO:0007669"/>
    <property type="project" value="UniProtKB-KW"/>
</dbReference>
<keyword evidence="6" id="KW-0378">Hydrolase</keyword>
<reference evidence="11 12" key="1">
    <citation type="submission" date="2019-01" db="EMBL/GenBank/DDBJ databases">
        <title>Genomes sequencing and comparative genomics of infectious freshwater microsporidia, Cucumispora dikerogammari and Thelohania contejeani.</title>
        <authorList>
            <person name="Cormier A."/>
            <person name="Giraud I."/>
            <person name="Wattier R."/>
            <person name="Teixeira M."/>
            <person name="Grandjean F."/>
            <person name="Rigaud T."/>
            <person name="Cordaux R."/>
        </authorList>
    </citation>
    <scope>NUCLEOTIDE SEQUENCE [LARGE SCALE GENOMIC DNA]</scope>
    <source>
        <strain evidence="11">T1</strain>
        <tissue evidence="11">Spores</tissue>
    </source>
</reference>
<dbReference type="CDD" id="cd20078">
    <property type="entry name" value="XPF_nuclease_XPF_euk"/>
    <property type="match status" value="1"/>
</dbReference>
<keyword evidence="3" id="KW-0540">Nuclease</keyword>
<evidence type="ECO:0000256" key="1">
    <source>
        <dbReference type="ARBA" id="ARBA00004123"/>
    </source>
</evidence>
<dbReference type="InterPro" id="IPR006166">
    <property type="entry name" value="ERCC4_domain"/>
</dbReference>
<dbReference type="InterPro" id="IPR047520">
    <property type="entry name" value="XPF_nuclease"/>
</dbReference>
<dbReference type="EMBL" id="SBIQ01000137">
    <property type="protein sequence ID" value="KAF7683044.1"/>
    <property type="molecule type" value="Genomic_DNA"/>
</dbReference>
<comment type="similarity">
    <text evidence="2">Belongs to the XPF family.</text>
</comment>
<comment type="subcellular location">
    <subcellularLocation>
        <location evidence="1">Nucleus</location>
    </subcellularLocation>
</comment>
<dbReference type="PANTHER" id="PTHR10150">
    <property type="entry name" value="DNA REPAIR ENDONUCLEASE XPF"/>
    <property type="match status" value="1"/>
</dbReference>
<evidence type="ECO:0000313" key="12">
    <source>
        <dbReference type="Proteomes" id="UP001516464"/>
    </source>
</evidence>
<protein>
    <submittedName>
        <fullName evidence="11">DNA repair endonuclease XPF</fullName>
    </submittedName>
</protein>
<keyword evidence="4 11" id="KW-0255">Endonuclease</keyword>
<dbReference type="PANTHER" id="PTHR10150:SF0">
    <property type="entry name" value="DNA REPAIR ENDONUCLEASE XPF"/>
    <property type="match status" value="1"/>
</dbReference>
<evidence type="ECO:0000256" key="9">
    <source>
        <dbReference type="ARBA" id="ARBA00023242"/>
    </source>
</evidence>
<dbReference type="Gene3D" id="3.40.50.10130">
    <property type="match status" value="1"/>
</dbReference>
<accession>A0ABQ7HY15</accession>